<dbReference type="InterPro" id="IPR015890">
    <property type="entry name" value="Chorismate_C"/>
</dbReference>
<organism evidence="6 7">
    <name type="scientific">Salinibacillus xinjiangensis</name>
    <dbReference type="NCBI Taxonomy" id="1229268"/>
    <lineage>
        <taxon>Bacteria</taxon>
        <taxon>Bacillati</taxon>
        <taxon>Bacillota</taxon>
        <taxon>Bacilli</taxon>
        <taxon>Bacillales</taxon>
        <taxon>Bacillaceae</taxon>
        <taxon>Salinibacillus</taxon>
    </lineage>
</organism>
<dbReference type="InterPro" id="IPR034681">
    <property type="entry name" value="MenF"/>
</dbReference>
<dbReference type="EMBL" id="WJNH01000001">
    <property type="protein sequence ID" value="MRG85208.1"/>
    <property type="molecule type" value="Genomic_DNA"/>
</dbReference>
<comment type="pathway">
    <text evidence="4">Quinol/quinone metabolism; 1,4-dihydroxy-2-naphthoate biosynthesis; 1,4-dihydroxy-2-naphthoate from chorismate: step 1/7.</text>
</comment>
<dbReference type="GO" id="GO:0008909">
    <property type="term" value="F:isochorismate synthase activity"/>
    <property type="evidence" value="ECO:0007669"/>
    <property type="project" value="UniProtKB-UniRule"/>
</dbReference>
<dbReference type="OrthoDB" id="9803598at2"/>
<evidence type="ECO:0000313" key="6">
    <source>
        <dbReference type="EMBL" id="MRG85208.1"/>
    </source>
</evidence>
<dbReference type="GO" id="GO:0009697">
    <property type="term" value="P:salicylic acid biosynthetic process"/>
    <property type="evidence" value="ECO:0007669"/>
    <property type="project" value="TreeGrafter"/>
</dbReference>
<comment type="similarity">
    <text evidence="2 4">Belongs to the isochorismate synthase family.</text>
</comment>
<dbReference type="UniPathway" id="UPA01057">
    <property type="reaction ID" value="UER00163"/>
</dbReference>
<dbReference type="NCBIfam" id="TIGR00543">
    <property type="entry name" value="isochor_syn"/>
    <property type="match status" value="1"/>
</dbReference>
<dbReference type="Gene3D" id="3.60.120.10">
    <property type="entry name" value="Anthranilate synthase"/>
    <property type="match status" value="1"/>
</dbReference>
<dbReference type="InterPro" id="IPR005801">
    <property type="entry name" value="ADC_synthase"/>
</dbReference>
<reference evidence="6 7" key="1">
    <citation type="submission" date="2019-11" db="EMBL/GenBank/DDBJ databases">
        <authorList>
            <person name="Li J."/>
        </authorList>
    </citation>
    <scope>NUCLEOTIDE SEQUENCE [LARGE SCALE GENOMIC DNA]</scope>
    <source>
        <strain evidence="6 7">J4</strain>
    </source>
</reference>
<dbReference type="AlphaFoldDB" id="A0A6G1X303"/>
<keyword evidence="7" id="KW-1185">Reference proteome</keyword>
<keyword evidence="4" id="KW-0460">Magnesium</keyword>
<comment type="caution">
    <text evidence="6">The sequence shown here is derived from an EMBL/GenBank/DDBJ whole genome shotgun (WGS) entry which is preliminary data.</text>
</comment>
<comment type="cofactor">
    <cofactor evidence="4">
        <name>Mg(2+)</name>
        <dbReference type="ChEBI" id="CHEBI:18420"/>
    </cofactor>
</comment>
<dbReference type="PANTHER" id="PTHR42839:SF1">
    <property type="entry name" value="ISOCHORISMATE SYNTHASE MENF"/>
    <property type="match status" value="1"/>
</dbReference>
<proteinExistence type="inferred from homology"/>
<evidence type="ECO:0000256" key="4">
    <source>
        <dbReference type="HAMAP-Rule" id="MF_01935"/>
    </source>
</evidence>
<dbReference type="RefSeq" id="WP_153727144.1">
    <property type="nucleotide sequence ID" value="NZ_WJNH01000001.1"/>
</dbReference>
<gene>
    <name evidence="4" type="primary">menF</name>
    <name evidence="6" type="ORF">GH754_02565</name>
</gene>
<dbReference type="EC" id="5.4.4.2" evidence="4"/>
<comment type="pathway">
    <text evidence="4">Quinol/quinone metabolism; menaquinone biosynthesis.</text>
</comment>
<feature type="binding site" evidence="4">
    <location>
        <position position="451"/>
    </location>
    <ligand>
        <name>Mg(2+)</name>
        <dbReference type="ChEBI" id="CHEBI:18420"/>
    </ligand>
</feature>
<dbReference type="HAMAP" id="MF_01935">
    <property type="entry name" value="MenF"/>
    <property type="match status" value="1"/>
</dbReference>
<protein>
    <recommendedName>
        <fullName evidence="4">Isochorismate synthase MenF</fullName>
        <ecNumber evidence="4">5.4.4.2</ecNumber>
    </recommendedName>
    <alternativeName>
        <fullName evidence="4">Isochorismate mutase</fullName>
    </alternativeName>
</protein>
<keyword evidence="4" id="KW-0479">Metal-binding</keyword>
<dbReference type="SUPFAM" id="SSF56322">
    <property type="entry name" value="ADC synthase"/>
    <property type="match status" value="1"/>
</dbReference>
<dbReference type="Pfam" id="PF00425">
    <property type="entry name" value="Chorismate_bind"/>
    <property type="match status" value="1"/>
</dbReference>
<keyword evidence="3 4" id="KW-0413">Isomerase</keyword>
<dbReference type="Proteomes" id="UP000480185">
    <property type="component" value="Unassembled WGS sequence"/>
</dbReference>
<evidence type="ECO:0000259" key="5">
    <source>
        <dbReference type="Pfam" id="PF00425"/>
    </source>
</evidence>
<feature type="active site" description="Proton donor" evidence="4">
    <location>
        <position position="272"/>
    </location>
</feature>
<feature type="binding site" evidence="4">
    <location>
        <position position="316"/>
    </location>
    <ligand>
        <name>Mg(2+)</name>
        <dbReference type="ChEBI" id="CHEBI:18420"/>
    </ligand>
</feature>
<evidence type="ECO:0000256" key="3">
    <source>
        <dbReference type="ARBA" id="ARBA00023235"/>
    </source>
</evidence>
<dbReference type="InterPro" id="IPR004561">
    <property type="entry name" value="IsoChor_synthase"/>
</dbReference>
<evidence type="ECO:0000313" key="7">
    <source>
        <dbReference type="Proteomes" id="UP000480185"/>
    </source>
</evidence>
<feature type="domain" description="Chorismate-utilising enzyme C-terminal" evidence="5">
    <location>
        <begin position="202"/>
        <end position="455"/>
    </location>
</feature>
<dbReference type="GO" id="GO:0000287">
    <property type="term" value="F:magnesium ion binding"/>
    <property type="evidence" value="ECO:0007669"/>
    <property type="project" value="UniProtKB-UniRule"/>
</dbReference>
<name>A0A6G1X303_9BACI</name>
<sequence>MIETKQQWFLESISKAMSKWTTHQEHQLFSYTEKIHLQDPLAVFQMTESFKGSRIFWTSPEEDVTFIGFGSALTIDTESDMNQDRFERVERKWKTIVESSYIDNPYKLPGTGPVLMGGFSFDLTKNKPLWKNFPNTLMWVPEFLVVIQGEEAYLTFNVMLKSEEQVESKIKHFENTKETISKPGTFYYHKEFSYQEKWDISPEEWKNTVLKATEQISQGKMDKVVLARELRARFNEDIPVSAVLANLLEQQGQSYVFAIESGEDCFIGATPERLVKVEDDQLLSTCLAGTAPRGDTPSEDENLGAELINDEKNLMEHQFVVNMIKEAVEASCDDVEVPSAPVLYRLRNLQHLYTPVQGKLKAGHTLLEVVKRLHPTPAMGGVPRDKALQFIYEEERLTRGWYSAPIGWMDAMRNGEFAVAIRSGLIQKDEVSLFAGCGIVKDSDPEKEFIETKIKYKPMLMALGGTS</sequence>
<comment type="function">
    <text evidence="4">Catalyzes the conversion of chorismate to isochorismate.</text>
</comment>
<dbReference type="PANTHER" id="PTHR42839">
    <property type="entry name" value="ISOCHORISMATE SYNTHASE ENTC"/>
    <property type="match status" value="1"/>
</dbReference>
<evidence type="ECO:0000256" key="2">
    <source>
        <dbReference type="ARBA" id="ARBA00005297"/>
    </source>
</evidence>
<keyword evidence="4" id="KW-0474">Menaquinone biosynthesis</keyword>
<evidence type="ECO:0000256" key="1">
    <source>
        <dbReference type="ARBA" id="ARBA00000799"/>
    </source>
</evidence>
<dbReference type="UniPathway" id="UPA00079"/>
<accession>A0A6G1X303</accession>
<comment type="catalytic activity">
    <reaction evidence="1 4">
        <text>chorismate = isochorismate</text>
        <dbReference type="Rhea" id="RHEA:18985"/>
        <dbReference type="ChEBI" id="CHEBI:29748"/>
        <dbReference type="ChEBI" id="CHEBI:29780"/>
        <dbReference type="EC" id="5.4.4.2"/>
    </reaction>
</comment>
<feature type="active site" description="Proton acceptor" evidence="4">
    <location>
        <position position="223"/>
    </location>
</feature>
<dbReference type="GO" id="GO:0009234">
    <property type="term" value="P:menaquinone biosynthetic process"/>
    <property type="evidence" value="ECO:0007669"/>
    <property type="project" value="UniProtKB-UniRule"/>
</dbReference>